<keyword evidence="3" id="KW-1185">Reference proteome</keyword>
<reference evidence="2" key="2">
    <citation type="submission" date="2023-01" db="EMBL/GenBank/DDBJ databases">
        <title>Gilvimarinus xylanilyticus HB14 isolated from Caulerpa lentillifera aquaculture base in Hainan, China.</title>
        <authorList>
            <person name="Zhang Y.-J."/>
        </authorList>
    </citation>
    <scope>NUCLEOTIDE SEQUENCE</scope>
    <source>
        <strain evidence="2">HB14</strain>
    </source>
</reference>
<feature type="signal peptide" evidence="1">
    <location>
        <begin position="1"/>
        <end position="22"/>
    </location>
</feature>
<dbReference type="Proteomes" id="UP001139319">
    <property type="component" value="Unassembled WGS sequence"/>
</dbReference>
<dbReference type="EMBL" id="JAMFTH010000002">
    <property type="protein sequence ID" value="MCP8899468.1"/>
    <property type="molecule type" value="Genomic_DNA"/>
</dbReference>
<accession>A0A9X2I298</accession>
<reference evidence="2" key="1">
    <citation type="submission" date="2022-05" db="EMBL/GenBank/DDBJ databases">
        <authorList>
            <person name="Sun H.-N."/>
        </authorList>
    </citation>
    <scope>NUCLEOTIDE SEQUENCE</scope>
    <source>
        <strain evidence="2">HB14</strain>
    </source>
</reference>
<dbReference type="AlphaFoldDB" id="A0A9X2I298"/>
<dbReference type="RefSeq" id="WP_253967766.1">
    <property type="nucleotide sequence ID" value="NZ_JAMFTH010000002.1"/>
</dbReference>
<feature type="chain" id="PRO_5040830087" evidence="1">
    <location>
        <begin position="23"/>
        <end position="113"/>
    </location>
</feature>
<name>A0A9X2I298_9GAMM</name>
<organism evidence="2 3">
    <name type="scientific">Gilvimarinus xylanilyticus</name>
    <dbReference type="NCBI Taxonomy" id="2944139"/>
    <lineage>
        <taxon>Bacteria</taxon>
        <taxon>Pseudomonadati</taxon>
        <taxon>Pseudomonadota</taxon>
        <taxon>Gammaproteobacteria</taxon>
        <taxon>Cellvibrionales</taxon>
        <taxon>Cellvibrionaceae</taxon>
        <taxon>Gilvimarinus</taxon>
    </lineage>
</organism>
<sequence length="113" mass="12678">MALKDTLMLSLVAGSVAFTATAQDGGGAAAYDERVVEEVVVQARGWRKEAPELEIPDTTPRWEISDETREKMQSRMQFGYDPVLEEIRNTDNRVQVRGNMAEPEPSTVFRVSF</sequence>
<protein>
    <submittedName>
        <fullName evidence="2">Uncharacterized protein</fullName>
    </submittedName>
</protein>
<evidence type="ECO:0000313" key="2">
    <source>
        <dbReference type="EMBL" id="MCP8899468.1"/>
    </source>
</evidence>
<gene>
    <name evidence="2" type="ORF">M6D89_09180</name>
</gene>
<comment type="caution">
    <text evidence="2">The sequence shown here is derived from an EMBL/GenBank/DDBJ whole genome shotgun (WGS) entry which is preliminary data.</text>
</comment>
<evidence type="ECO:0000256" key="1">
    <source>
        <dbReference type="SAM" id="SignalP"/>
    </source>
</evidence>
<proteinExistence type="predicted"/>
<keyword evidence="1" id="KW-0732">Signal</keyword>
<evidence type="ECO:0000313" key="3">
    <source>
        <dbReference type="Proteomes" id="UP001139319"/>
    </source>
</evidence>